<accession>A0A9P5Q4J2</accession>
<evidence type="ECO:0000259" key="1">
    <source>
        <dbReference type="PROSITE" id="PS50181"/>
    </source>
</evidence>
<gene>
    <name evidence="2" type="ORF">BDP27DRAFT_1280739</name>
</gene>
<name>A0A9P5Q4J2_9AGAR</name>
<proteinExistence type="predicted"/>
<dbReference type="AlphaFoldDB" id="A0A9P5Q4J2"/>
<dbReference type="Pfam" id="PF00646">
    <property type="entry name" value="F-box"/>
    <property type="match status" value="1"/>
</dbReference>
<dbReference type="SUPFAM" id="SSF81383">
    <property type="entry name" value="F-box domain"/>
    <property type="match status" value="1"/>
</dbReference>
<keyword evidence="3" id="KW-1185">Reference proteome</keyword>
<feature type="domain" description="F-box" evidence="1">
    <location>
        <begin position="11"/>
        <end position="57"/>
    </location>
</feature>
<evidence type="ECO:0000313" key="3">
    <source>
        <dbReference type="Proteomes" id="UP000772434"/>
    </source>
</evidence>
<organism evidence="2 3">
    <name type="scientific">Rhodocollybia butyracea</name>
    <dbReference type="NCBI Taxonomy" id="206335"/>
    <lineage>
        <taxon>Eukaryota</taxon>
        <taxon>Fungi</taxon>
        <taxon>Dikarya</taxon>
        <taxon>Basidiomycota</taxon>
        <taxon>Agaricomycotina</taxon>
        <taxon>Agaricomycetes</taxon>
        <taxon>Agaricomycetidae</taxon>
        <taxon>Agaricales</taxon>
        <taxon>Marasmiineae</taxon>
        <taxon>Omphalotaceae</taxon>
        <taxon>Rhodocollybia</taxon>
    </lineage>
</organism>
<dbReference type="EMBL" id="JADNRY010000001">
    <property type="protein sequence ID" value="KAF9078284.1"/>
    <property type="molecule type" value="Genomic_DNA"/>
</dbReference>
<protein>
    <recommendedName>
        <fullName evidence="1">F-box domain-containing protein</fullName>
    </recommendedName>
</protein>
<sequence length="544" mass="61870">MESDTEPKKVELGILDLPTEIIISLLADLDIATLMRCKLVCRFLLNIIQETTILTYAIELAVSGQQDGVSSKLPVTEKLTLLRNRQSCWNVLKWSSQTQYPMQNHGGGLWELFGDVLAQHRHDKSFIFVQLPGYHRGIPERQWVVKPEVPDVRDFTMEPSQDLLVILETPRRTARRSGYHRIHLQKLSTGAKHPLASHSGVIEHFSSAPHTSFLIQVSSEYIGIFFNANLNFATNEFAVWEWKTGQRKLHLMGDEFRSSCFLSDKHILLLLASSSNADGGQTEVDLFVVDFEQEGSETKSLMDIQYGLRFALPRFKQSVVPFKFAVRSDPSPSWNPHPDIKAPFHVAHTAKIFIASLWIQEHFIHHLALVVPQSTLLSRLNLLGAMTNNPKLAWKDWGPTESRLMKLPMENRSFDIWACYVHGTKFVVPERSFRSRANSTTIHLLDFNQKALRNGVFRDDGLQTDVISDMDSSLIYYNSSLCVIASTIFRAGDLFREEVSTRLGYRWIAKPIALREGSNSLMCSEDSVILVQDEGDCSYHVYSF</sequence>
<evidence type="ECO:0000313" key="2">
    <source>
        <dbReference type="EMBL" id="KAF9078284.1"/>
    </source>
</evidence>
<reference evidence="2" key="1">
    <citation type="submission" date="2020-11" db="EMBL/GenBank/DDBJ databases">
        <authorList>
            <consortium name="DOE Joint Genome Institute"/>
            <person name="Ahrendt S."/>
            <person name="Riley R."/>
            <person name="Andreopoulos W."/>
            <person name="Labutti K."/>
            <person name="Pangilinan J."/>
            <person name="Ruiz-Duenas F.J."/>
            <person name="Barrasa J.M."/>
            <person name="Sanchez-Garcia M."/>
            <person name="Camarero S."/>
            <person name="Miyauchi S."/>
            <person name="Serrano A."/>
            <person name="Linde D."/>
            <person name="Babiker R."/>
            <person name="Drula E."/>
            <person name="Ayuso-Fernandez I."/>
            <person name="Pacheco R."/>
            <person name="Padilla G."/>
            <person name="Ferreira P."/>
            <person name="Barriuso J."/>
            <person name="Kellner H."/>
            <person name="Castanera R."/>
            <person name="Alfaro M."/>
            <person name="Ramirez L."/>
            <person name="Pisabarro A.G."/>
            <person name="Kuo A."/>
            <person name="Tritt A."/>
            <person name="Lipzen A."/>
            <person name="He G."/>
            <person name="Yan M."/>
            <person name="Ng V."/>
            <person name="Cullen D."/>
            <person name="Martin F."/>
            <person name="Rosso M.-N."/>
            <person name="Henrissat B."/>
            <person name="Hibbett D."/>
            <person name="Martinez A.T."/>
            <person name="Grigoriev I.V."/>
        </authorList>
    </citation>
    <scope>NUCLEOTIDE SEQUENCE</scope>
    <source>
        <strain evidence="2">AH 40177</strain>
    </source>
</reference>
<dbReference type="InterPro" id="IPR001810">
    <property type="entry name" value="F-box_dom"/>
</dbReference>
<dbReference type="InterPro" id="IPR036047">
    <property type="entry name" value="F-box-like_dom_sf"/>
</dbReference>
<dbReference type="Proteomes" id="UP000772434">
    <property type="component" value="Unassembled WGS sequence"/>
</dbReference>
<dbReference type="CDD" id="cd09917">
    <property type="entry name" value="F-box_SF"/>
    <property type="match status" value="1"/>
</dbReference>
<dbReference type="OrthoDB" id="3174109at2759"/>
<comment type="caution">
    <text evidence="2">The sequence shown here is derived from an EMBL/GenBank/DDBJ whole genome shotgun (WGS) entry which is preliminary data.</text>
</comment>
<dbReference type="PROSITE" id="PS50181">
    <property type="entry name" value="FBOX"/>
    <property type="match status" value="1"/>
</dbReference>